<protein>
    <submittedName>
        <fullName evidence="1">Four helix bundle protein</fullName>
    </submittedName>
</protein>
<evidence type="ECO:0000313" key="1">
    <source>
        <dbReference type="EMBL" id="CAL2108735.1"/>
    </source>
</evidence>
<organism evidence="1 2">
    <name type="scientific">Tenacibaculum vairaonense</name>
    <dbReference type="NCBI Taxonomy" id="3137860"/>
    <lineage>
        <taxon>Bacteria</taxon>
        <taxon>Pseudomonadati</taxon>
        <taxon>Bacteroidota</taxon>
        <taxon>Flavobacteriia</taxon>
        <taxon>Flavobacteriales</taxon>
        <taxon>Flavobacteriaceae</taxon>
        <taxon>Tenacibaculum</taxon>
    </lineage>
</organism>
<dbReference type="Proteomes" id="UP001497602">
    <property type="component" value="Unassembled WGS sequence"/>
</dbReference>
<proteinExistence type="predicted"/>
<name>A0ABM9PSD4_9FLAO</name>
<accession>A0ABM9PSD4</accession>
<dbReference type="Pfam" id="PF05635">
    <property type="entry name" value="23S_rRNA_IVP"/>
    <property type="match status" value="1"/>
</dbReference>
<dbReference type="PIRSF" id="PIRSF035652">
    <property type="entry name" value="CHP02436"/>
    <property type="match status" value="1"/>
</dbReference>
<dbReference type="InterPro" id="IPR012657">
    <property type="entry name" value="23S_rRNA-intervening_sequence"/>
</dbReference>
<keyword evidence="2" id="KW-1185">Reference proteome</keyword>
<dbReference type="EMBL" id="CAXJRC010000046">
    <property type="protein sequence ID" value="CAL2108735.1"/>
    <property type="molecule type" value="Genomic_DNA"/>
</dbReference>
<dbReference type="SUPFAM" id="SSF158446">
    <property type="entry name" value="IVS-encoded protein-like"/>
    <property type="match status" value="1"/>
</dbReference>
<gene>
    <name evidence="1" type="ORF">T190115A13A_90081</name>
</gene>
<dbReference type="NCBIfam" id="TIGR02436">
    <property type="entry name" value="four helix bundle protein"/>
    <property type="match status" value="1"/>
</dbReference>
<evidence type="ECO:0000313" key="2">
    <source>
        <dbReference type="Proteomes" id="UP001497602"/>
    </source>
</evidence>
<dbReference type="InterPro" id="IPR036583">
    <property type="entry name" value="23S_rRNA_IVS_sf"/>
</dbReference>
<comment type="caution">
    <text evidence="1">The sequence shown here is derived from an EMBL/GenBank/DDBJ whole genome shotgun (WGS) entry which is preliminary data.</text>
</comment>
<sequence>MEKDLIDRTKRFAIDCWTFCGKIPKSREYNAYVNKLIQSSGSVGASYRASQRAKSTDDFIHRLKLVEEEAEESVYWLEVFEEVAPEYKEEIELLKNEGNELLSIIILVVSINAAKQNKGLKEASFTYRV</sequence>
<dbReference type="Gene3D" id="1.20.1440.60">
    <property type="entry name" value="23S rRNA-intervening sequence"/>
    <property type="match status" value="1"/>
</dbReference>
<dbReference type="RefSeq" id="WP_348707404.1">
    <property type="nucleotide sequence ID" value="NZ_CAXIYA010000041.1"/>
</dbReference>
<reference evidence="1 2" key="1">
    <citation type="submission" date="2024-05" db="EMBL/GenBank/DDBJ databases">
        <authorList>
            <person name="Duchaud E."/>
        </authorList>
    </citation>
    <scope>NUCLEOTIDE SEQUENCE [LARGE SCALE GENOMIC DNA]</scope>
    <source>
        <strain evidence="1">Ena-SAMPLE-TAB-13-05-2024-13:56:06:370-140305</strain>
    </source>
</reference>